<reference evidence="2 3" key="1">
    <citation type="journal article" date="2020" name="Harmful Algae">
        <title>Molecular and morphological characterization of a novel dihydroanatoxin-a producing Microcoleus species (cyanobacteria) from the Russian River, California, USA.</title>
        <authorList>
            <person name="Conklin K.Y."/>
            <person name="Stancheva R."/>
            <person name="Otten T.G."/>
            <person name="Fadness R."/>
            <person name="Boyer G.L."/>
            <person name="Read B."/>
            <person name="Zhang X."/>
            <person name="Sheath R.G."/>
        </authorList>
    </citation>
    <scope>NUCLEOTIDE SEQUENCE [LARGE SCALE GENOMIC DNA]</scope>
    <source>
        <strain evidence="2 3">PTRS2</strain>
    </source>
</reference>
<accession>A0ABU8YGI2</accession>
<evidence type="ECO:0000256" key="1">
    <source>
        <dbReference type="SAM" id="MobiDB-lite"/>
    </source>
</evidence>
<dbReference type="RefSeq" id="WP_340518656.1">
    <property type="nucleotide sequence ID" value="NZ_JBBLXS010000008.1"/>
</dbReference>
<comment type="caution">
    <text evidence="2">The sequence shown here is derived from an EMBL/GenBank/DDBJ whole genome shotgun (WGS) entry which is preliminary data.</text>
</comment>
<name>A0ABU8YGI2_9CYAN</name>
<dbReference type="Proteomes" id="UP001384579">
    <property type="component" value="Unassembled WGS sequence"/>
</dbReference>
<evidence type="ECO:0000313" key="2">
    <source>
        <dbReference type="EMBL" id="MEK0183472.1"/>
    </source>
</evidence>
<protein>
    <submittedName>
        <fullName evidence="2">Uncharacterized protein</fullName>
    </submittedName>
</protein>
<evidence type="ECO:0000313" key="3">
    <source>
        <dbReference type="Proteomes" id="UP001384579"/>
    </source>
</evidence>
<gene>
    <name evidence="2" type="ORF">WMG39_01270</name>
</gene>
<sequence>MSPAFPDQQMDSQLTELREKLESPNLSFIAGGYLRYSVRQTTVQVAVSEPRRVDIFEEFVLHSALTLNPPPIEAEIAEMLGIDPMFVRDTTKTLQTYNNLVIGSESGIIVKPLTQELFIEKKCILKPKSTQNIYAIEDFLTGDFDFTTTPVKNAPVSLNIIDDLINDQNQLTNESRLSLEAIKGFICKNNDVFVTGYNEIESKKVYKIIGVLAFQNIKGDYLIKAFLGNSELQEISNKLTKLTEQQQLTLENLGDLLSPTIPSEVITSVRDSSISRLLIGRNTRRFIEPERVYIGLPLRLAHVVLWVDRKYRTNPLSHIPGGSDVVVEYHDGSALGYDWIKDPWAYIRTFFAGLVEYGSDESHSGSPGTGRTSDPKKGDFNKLDEKIQLEITKNKIARFYARKYNNGEEYSTAAFVEVWNSETSKEMPWNALKRFATKPQKQYYFDFDQVSEFNPTSILDYYGYEPEYEDPIDKAERLFGIPDPRLVED</sequence>
<feature type="region of interest" description="Disordered" evidence="1">
    <location>
        <begin position="359"/>
        <end position="380"/>
    </location>
</feature>
<dbReference type="EMBL" id="JBBLXS010000008">
    <property type="protein sequence ID" value="MEK0183472.1"/>
    <property type="molecule type" value="Genomic_DNA"/>
</dbReference>
<organism evidence="2 3">
    <name type="scientific">Microcoleus anatoxicus PTRS2</name>
    <dbReference type="NCBI Taxonomy" id="2705321"/>
    <lineage>
        <taxon>Bacteria</taxon>
        <taxon>Bacillati</taxon>
        <taxon>Cyanobacteriota</taxon>
        <taxon>Cyanophyceae</taxon>
        <taxon>Oscillatoriophycideae</taxon>
        <taxon>Oscillatoriales</taxon>
        <taxon>Microcoleaceae</taxon>
        <taxon>Microcoleus</taxon>
        <taxon>Microcoleus anatoxicus</taxon>
    </lineage>
</organism>
<keyword evidence="3" id="KW-1185">Reference proteome</keyword>
<proteinExistence type="predicted"/>